<dbReference type="SMART" id="SM00650">
    <property type="entry name" value="rADc"/>
    <property type="match status" value="1"/>
</dbReference>
<accession>A0A4Y7RI91</accession>
<dbReference type="Proteomes" id="UP000298324">
    <property type="component" value="Unassembled WGS sequence"/>
</dbReference>
<dbReference type="InterPro" id="IPR023165">
    <property type="entry name" value="rRNA_Ade_diMease-like_C"/>
</dbReference>
<evidence type="ECO:0000256" key="8">
    <source>
        <dbReference type="PROSITE-ProRule" id="PRU01026"/>
    </source>
</evidence>
<dbReference type="Gene3D" id="1.10.8.100">
    <property type="entry name" value="Ribosomal RNA adenine dimethylase-like, domain 2"/>
    <property type="match status" value="1"/>
</dbReference>
<feature type="binding site" evidence="7 8">
    <location>
        <position position="55"/>
    </location>
    <ligand>
        <name>S-adenosyl-L-methionine</name>
        <dbReference type="ChEBI" id="CHEBI:59789"/>
    </ligand>
</feature>
<feature type="binding site" evidence="7 8">
    <location>
        <position position="30"/>
    </location>
    <ligand>
        <name>S-adenosyl-L-methionine</name>
        <dbReference type="ChEBI" id="CHEBI:59789"/>
    </ligand>
</feature>
<dbReference type="PANTHER" id="PTHR11727">
    <property type="entry name" value="DIMETHYLADENOSINE TRANSFERASE"/>
    <property type="match status" value="1"/>
</dbReference>
<comment type="caution">
    <text evidence="10">The sequence shown here is derived from an EMBL/GenBank/DDBJ whole genome shotgun (WGS) entry which is preliminary data.</text>
</comment>
<dbReference type="EC" id="2.1.1.182" evidence="7"/>
<evidence type="ECO:0000256" key="5">
    <source>
        <dbReference type="ARBA" id="ARBA00022691"/>
    </source>
</evidence>
<sequence length="296" mass="31926">MIQVASPAAVRSIMRRHNISCRKSLGQNFLVDLNIIQKILDSAELTLDDLVLEIGPGLGALTAQAAQSAGKVLAVEVDRGLLPVLAETLEGAGNVEVIEGDALKTDFDRLAGEKTGGLFGSGGKKYKLIANLPYYITSPLLMHLLMNRFNFSVAIVMVQREVAERLAAGPGAKQYGALSVAVQYFTESKILFKVPRTVFFPAPEVDSAVVRLSQRALPAVSVRDEKTFFKLVRAAFGRRRKTLLNSLDGSGLGPDKATWLKVLQRCGIDASRRGETLALAEFACLTGAYLDFCAGL</sequence>
<keyword evidence="3 7" id="KW-0489">Methyltransferase</keyword>
<dbReference type="FunFam" id="3.40.50.150:FF:000023">
    <property type="entry name" value="Ribosomal RNA small subunit methyltransferase A"/>
    <property type="match status" value="1"/>
</dbReference>
<dbReference type="Gene3D" id="3.40.50.150">
    <property type="entry name" value="Vaccinia Virus protein VP39"/>
    <property type="match status" value="1"/>
</dbReference>
<dbReference type="PROSITE" id="PS01131">
    <property type="entry name" value="RRNA_A_DIMETH"/>
    <property type="match status" value="1"/>
</dbReference>
<keyword evidence="11" id="KW-1185">Reference proteome</keyword>
<evidence type="ECO:0000256" key="4">
    <source>
        <dbReference type="ARBA" id="ARBA00022679"/>
    </source>
</evidence>
<dbReference type="InterPro" id="IPR029063">
    <property type="entry name" value="SAM-dependent_MTases_sf"/>
</dbReference>
<feature type="binding site" evidence="7 8">
    <location>
        <position position="101"/>
    </location>
    <ligand>
        <name>S-adenosyl-L-methionine</name>
        <dbReference type="ChEBI" id="CHEBI:59789"/>
    </ligand>
</feature>
<dbReference type="InterPro" id="IPR020598">
    <property type="entry name" value="rRNA_Ade_methylase_Trfase_N"/>
</dbReference>
<proteinExistence type="inferred from homology"/>
<dbReference type="SUPFAM" id="SSF53335">
    <property type="entry name" value="S-adenosyl-L-methionine-dependent methyltransferases"/>
    <property type="match status" value="1"/>
</dbReference>
<evidence type="ECO:0000256" key="2">
    <source>
        <dbReference type="ARBA" id="ARBA00022552"/>
    </source>
</evidence>
<keyword evidence="5 7" id="KW-0949">S-adenosyl-L-methionine</keyword>
<keyword evidence="1 7" id="KW-0963">Cytoplasm</keyword>
<comment type="subcellular location">
    <subcellularLocation>
        <location evidence="7">Cytoplasm</location>
    </subcellularLocation>
</comment>
<dbReference type="InterPro" id="IPR001737">
    <property type="entry name" value="KsgA/Erm"/>
</dbReference>
<dbReference type="RefSeq" id="WP_190240064.1">
    <property type="nucleotide sequence ID" value="NZ_QFGA01000001.1"/>
</dbReference>
<comment type="catalytic activity">
    <reaction evidence="7">
        <text>adenosine(1518)/adenosine(1519) in 16S rRNA + 4 S-adenosyl-L-methionine = N(6)-dimethyladenosine(1518)/N(6)-dimethyladenosine(1519) in 16S rRNA + 4 S-adenosyl-L-homocysteine + 4 H(+)</text>
        <dbReference type="Rhea" id="RHEA:19609"/>
        <dbReference type="Rhea" id="RHEA-COMP:10232"/>
        <dbReference type="Rhea" id="RHEA-COMP:10233"/>
        <dbReference type="ChEBI" id="CHEBI:15378"/>
        <dbReference type="ChEBI" id="CHEBI:57856"/>
        <dbReference type="ChEBI" id="CHEBI:59789"/>
        <dbReference type="ChEBI" id="CHEBI:74411"/>
        <dbReference type="ChEBI" id="CHEBI:74493"/>
        <dbReference type="EC" id="2.1.1.182"/>
    </reaction>
</comment>
<feature type="binding site" evidence="7 8">
    <location>
        <position position="76"/>
    </location>
    <ligand>
        <name>S-adenosyl-L-methionine</name>
        <dbReference type="ChEBI" id="CHEBI:59789"/>
    </ligand>
</feature>
<dbReference type="NCBIfam" id="TIGR00755">
    <property type="entry name" value="ksgA"/>
    <property type="match status" value="1"/>
</dbReference>
<evidence type="ECO:0000313" key="11">
    <source>
        <dbReference type="Proteomes" id="UP000298324"/>
    </source>
</evidence>
<evidence type="ECO:0000256" key="1">
    <source>
        <dbReference type="ARBA" id="ARBA00022490"/>
    </source>
</evidence>
<name>A0A4Y7RI91_9FIRM</name>
<feature type="binding site" evidence="7 8">
    <location>
        <position position="28"/>
    </location>
    <ligand>
        <name>S-adenosyl-L-methionine</name>
        <dbReference type="ChEBI" id="CHEBI:59789"/>
    </ligand>
</feature>
<evidence type="ECO:0000259" key="9">
    <source>
        <dbReference type="SMART" id="SM00650"/>
    </source>
</evidence>
<dbReference type="GO" id="GO:0052908">
    <property type="term" value="F:16S rRNA (adenine(1518)-N(6)/adenine(1519)-N(6))-dimethyltransferase activity"/>
    <property type="evidence" value="ECO:0007669"/>
    <property type="project" value="UniProtKB-EC"/>
</dbReference>
<protein>
    <recommendedName>
        <fullName evidence="7">Ribosomal RNA small subunit methyltransferase A</fullName>
        <ecNumber evidence="7">2.1.1.182</ecNumber>
    </recommendedName>
    <alternativeName>
        <fullName evidence="7">16S rRNA (adenine(1518)-N(6)/adenine(1519)-N(6))-dimethyltransferase</fullName>
    </alternativeName>
    <alternativeName>
        <fullName evidence="7">16S rRNA dimethyladenosine transferase</fullName>
    </alternativeName>
    <alternativeName>
        <fullName evidence="7">16S rRNA dimethylase</fullName>
    </alternativeName>
    <alternativeName>
        <fullName evidence="7">S-adenosylmethionine-6-N', N'-adenosyl(rRNA) dimethyltransferase</fullName>
    </alternativeName>
</protein>
<dbReference type="HAMAP" id="MF_00607">
    <property type="entry name" value="16SrRNA_methyltr_A"/>
    <property type="match status" value="1"/>
</dbReference>
<keyword evidence="2 7" id="KW-0698">rRNA processing</keyword>
<evidence type="ECO:0000313" key="10">
    <source>
        <dbReference type="EMBL" id="TEB08470.1"/>
    </source>
</evidence>
<reference evidence="10 11" key="1">
    <citation type="journal article" date="2018" name="Environ. Microbiol.">
        <title>Novel energy conservation strategies and behaviour of Pelotomaculum schinkii driving syntrophic propionate catabolism.</title>
        <authorList>
            <person name="Hidalgo-Ahumada C.A.P."/>
            <person name="Nobu M.K."/>
            <person name="Narihiro T."/>
            <person name="Tamaki H."/>
            <person name="Liu W.T."/>
            <person name="Kamagata Y."/>
            <person name="Stams A.J.M."/>
            <person name="Imachi H."/>
            <person name="Sousa D.Z."/>
        </authorList>
    </citation>
    <scope>NUCLEOTIDE SEQUENCE [LARGE SCALE GENOMIC DNA]</scope>
    <source>
        <strain evidence="10 11">HH</strain>
    </source>
</reference>
<comment type="function">
    <text evidence="7">Specifically dimethylates two adjacent adenosines (A1518 and A1519) in the loop of a conserved hairpin near the 3'-end of 16S rRNA in the 30S particle. May play a critical role in biogenesis of 30S subunits.</text>
</comment>
<dbReference type="GO" id="GO:0005829">
    <property type="term" value="C:cytosol"/>
    <property type="evidence" value="ECO:0007669"/>
    <property type="project" value="TreeGrafter"/>
</dbReference>
<comment type="similarity">
    <text evidence="7">Belongs to the class I-like SAM-binding methyltransferase superfamily. rRNA adenine N(6)-methyltransferase family. RsmA subfamily.</text>
</comment>
<evidence type="ECO:0000256" key="3">
    <source>
        <dbReference type="ARBA" id="ARBA00022603"/>
    </source>
</evidence>
<keyword evidence="4 7" id="KW-0808">Transferase</keyword>
<dbReference type="EMBL" id="QFGA01000001">
    <property type="protein sequence ID" value="TEB08470.1"/>
    <property type="molecule type" value="Genomic_DNA"/>
</dbReference>
<gene>
    <name evidence="7 10" type="primary">rsmA</name>
    <name evidence="7" type="synonym">ksgA</name>
    <name evidence="10" type="ORF">Psch_02033</name>
</gene>
<dbReference type="AlphaFoldDB" id="A0A4Y7RI91"/>
<dbReference type="Pfam" id="PF00398">
    <property type="entry name" value="RrnaAD"/>
    <property type="match status" value="1"/>
</dbReference>
<evidence type="ECO:0000256" key="7">
    <source>
        <dbReference type="HAMAP-Rule" id="MF_00607"/>
    </source>
</evidence>
<feature type="domain" description="Ribosomal RNA adenine methylase transferase N-terminal" evidence="9">
    <location>
        <begin position="35"/>
        <end position="216"/>
    </location>
</feature>
<dbReference type="CDD" id="cd02440">
    <property type="entry name" value="AdoMet_MTases"/>
    <property type="match status" value="1"/>
</dbReference>
<dbReference type="InterPro" id="IPR020596">
    <property type="entry name" value="rRNA_Ade_Mease_Trfase_CS"/>
</dbReference>
<dbReference type="PANTHER" id="PTHR11727:SF7">
    <property type="entry name" value="DIMETHYLADENOSINE TRANSFERASE-RELATED"/>
    <property type="match status" value="1"/>
</dbReference>
<feature type="binding site" evidence="7 8">
    <location>
        <position position="131"/>
    </location>
    <ligand>
        <name>S-adenosyl-L-methionine</name>
        <dbReference type="ChEBI" id="CHEBI:59789"/>
    </ligand>
</feature>
<dbReference type="InterPro" id="IPR011530">
    <property type="entry name" value="rRNA_adenine_dimethylase"/>
</dbReference>
<dbReference type="PROSITE" id="PS51689">
    <property type="entry name" value="SAM_RNA_A_N6_MT"/>
    <property type="match status" value="1"/>
</dbReference>
<dbReference type="GO" id="GO:0003723">
    <property type="term" value="F:RNA binding"/>
    <property type="evidence" value="ECO:0007669"/>
    <property type="project" value="UniProtKB-UniRule"/>
</dbReference>
<evidence type="ECO:0000256" key="6">
    <source>
        <dbReference type="ARBA" id="ARBA00022884"/>
    </source>
</evidence>
<organism evidence="10 11">
    <name type="scientific">Pelotomaculum schinkii</name>
    <dbReference type="NCBI Taxonomy" id="78350"/>
    <lineage>
        <taxon>Bacteria</taxon>
        <taxon>Bacillati</taxon>
        <taxon>Bacillota</taxon>
        <taxon>Clostridia</taxon>
        <taxon>Eubacteriales</taxon>
        <taxon>Desulfotomaculaceae</taxon>
        <taxon>Pelotomaculum</taxon>
    </lineage>
</organism>
<keyword evidence="6 7" id="KW-0694">RNA-binding</keyword>